<dbReference type="PANTHER" id="PTHR43053">
    <property type="entry name" value="GLYCOSIDASE FAMILY 31"/>
    <property type="match status" value="1"/>
</dbReference>
<dbReference type="CDD" id="cd14791">
    <property type="entry name" value="GH36"/>
    <property type="match status" value="1"/>
</dbReference>
<dbReference type="SUPFAM" id="SSF51445">
    <property type="entry name" value="(Trans)glycosidases"/>
    <property type="match status" value="1"/>
</dbReference>
<organism evidence="3 4">
    <name type="scientific">Paenibacillus contaminans</name>
    <dbReference type="NCBI Taxonomy" id="450362"/>
    <lineage>
        <taxon>Bacteria</taxon>
        <taxon>Bacillati</taxon>
        <taxon>Bacillota</taxon>
        <taxon>Bacilli</taxon>
        <taxon>Bacillales</taxon>
        <taxon>Paenibacillaceae</taxon>
        <taxon>Paenibacillus</taxon>
    </lineage>
</organism>
<comment type="caution">
    <text evidence="3">The sequence shown here is derived from an EMBL/GenBank/DDBJ whole genome shotgun (WGS) entry which is preliminary data.</text>
</comment>
<proteinExistence type="predicted"/>
<keyword evidence="4" id="KW-1185">Reference proteome</keyword>
<accession>A0A329M8I1</accession>
<evidence type="ECO:0008006" key="5">
    <source>
        <dbReference type="Google" id="ProtNLM"/>
    </source>
</evidence>
<dbReference type="GO" id="GO:0004557">
    <property type="term" value="F:alpha-galactosidase activity"/>
    <property type="evidence" value="ECO:0007669"/>
    <property type="project" value="InterPro"/>
</dbReference>
<dbReference type="Proteomes" id="UP000250369">
    <property type="component" value="Unassembled WGS sequence"/>
</dbReference>
<evidence type="ECO:0000256" key="2">
    <source>
        <dbReference type="ARBA" id="ARBA00023295"/>
    </source>
</evidence>
<protein>
    <recommendedName>
        <fullName evidence="5">Alpha-galactosidase</fullName>
    </recommendedName>
</protein>
<sequence length="774" mass="87640">MEMNRSAAMDMKENDGRLHIRCVGGEVAAQFIFGFRIELEGGVSFTERDFEQVGDSGIVTRGESAGGTSGTVRYRNDLLEVTVELELDERERAAVWSIGIVNLGAEPVVLERVSMAEGELRHFSNEKAYRPWMALNVGLQSTDMHAGIETIQPNRTSYFDSFTLLHQADWQWEILLGCISFASYFSHVLVTQRAEAVFDVTVAASLDRLKLMPGASAATEKAVLLFGTDGHDRLLEAYMDKVCRQMEPRSSFTKPPTGWLSWYYYYGTVTEQDMMDNATALREQFPELPVDYIVVDSGWFLETGFGDWEPNGKFHYDMKRLADRITEAGFKPGLWFSPLLADSGSKLLRDHPDWVLRNNGMPVAGMNPNGSDVLELHEKNNVKYVLDLTNPDVLDYLRVLFRKVTREWGYRYIKLDFLVRALFTDRGNHSSLGRDQVYFPGMSTAAAYRNTMQVIREAAGDDCFILGCAAPLFASAGNLIDANRMTPDITRRNYTANPVRPSAWELVKLCGRTMAARYFLHGKIGFNDPDVLVVRGHEPEGISDDYKPTPDEAKVWAGVVALSGGMLFYNDKLSELEEDRKPILRQLYPIGPAAAVPLDFFNPDVPERWKLAVRRGDEQWTVLGVFNWGEECRDMTIDLESLGFAAEESVHGLEFWSRSYVSGCGRLTLPAVRPRSMQLLALHARTYRPQLLGTDMHFTQGWAEFASAGWADHTMNVVWRPDYVQRGIVVVHVPEAYAYERIETNADHWEKRGQLLLLRQRHGAEELKIRFVPL</sequence>
<dbReference type="EMBL" id="QMFB01000022">
    <property type="protein sequence ID" value="RAV16068.1"/>
    <property type="molecule type" value="Genomic_DNA"/>
</dbReference>
<dbReference type="Pfam" id="PF02065">
    <property type="entry name" value="Melibiase"/>
    <property type="match status" value="1"/>
</dbReference>
<evidence type="ECO:0000313" key="4">
    <source>
        <dbReference type="Proteomes" id="UP000250369"/>
    </source>
</evidence>
<dbReference type="InterPro" id="IPR013785">
    <property type="entry name" value="Aldolase_TIM"/>
</dbReference>
<reference evidence="3 4" key="1">
    <citation type="journal article" date="2009" name="Int. J. Syst. Evol. Microbiol.">
        <title>Paenibacillus contaminans sp. nov., isolated from a contaminated laboratory plate.</title>
        <authorList>
            <person name="Chou J.H."/>
            <person name="Lee J.H."/>
            <person name="Lin M.C."/>
            <person name="Chang P.S."/>
            <person name="Arun A.B."/>
            <person name="Young C.C."/>
            <person name="Chen W.M."/>
        </authorList>
    </citation>
    <scope>NUCLEOTIDE SEQUENCE [LARGE SCALE GENOMIC DNA]</scope>
    <source>
        <strain evidence="3 4">CKOBP-6</strain>
    </source>
</reference>
<gene>
    <name evidence="3" type="ORF">DQG23_29180</name>
</gene>
<dbReference type="PANTHER" id="PTHR43053:SF3">
    <property type="entry name" value="ALPHA-GALACTOSIDASE C-RELATED"/>
    <property type="match status" value="1"/>
</dbReference>
<dbReference type="AlphaFoldDB" id="A0A329M8I1"/>
<dbReference type="GO" id="GO:0016052">
    <property type="term" value="P:carbohydrate catabolic process"/>
    <property type="evidence" value="ECO:0007669"/>
    <property type="project" value="InterPro"/>
</dbReference>
<dbReference type="Gene3D" id="3.20.20.70">
    <property type="entry name" value="Aldolase class I"/>
    <property type="match status" value="1"/>
</dbReference>
<name>A0A329M8I1_9BACL</name>
<keyword evidence="2" id="KW-0326">Glycosidase</keyword>
<dbReference type="InterPro" id="IPR017853">
    <property type="entry name" value="GH"/>
</dbReference>
<dbReference type="InterPro" id="IPR002252">
    <property type="entry name" value="Glyco_hydro_36"/>
</dbReference>
<evidence type="ECO:0000313" key="3">
    <source>
        <dbReference type="EMBL" id="RAV16068.1"/>
    </source>
</evidence>
<dbReference type="InterPro" id="IPR050985">
    <property type="entry name" value="Alpha-glycosidase_related"/>
</dbReference>
<keyword evidence="1" id="KW-0378">Hydrolase</keyword>
<evidence type="ECO:0000256" key="1">
    <source>
        <dbReference type="ARBA" id="ARBA00022801"/>
    </source>
</evidence>